<evidence type="ECO:0000313" key="2">
    <source>
        <dbReference type="EMBL" id="TFB23810.1"/>
    </source>
</evidence>
<keyword evidence="1" id="KW-1133">Transmembrane helix</keyword>
<keyword evidence="1" id="KW-0812">Transmembrane</keyword>
<dbReference type="Proteomes" id="UP000297975">
    <property type="component" value="Unassembled WGS sequence"/>
</dbReference>
<dbReference type="EMBL" id="SOPW01000003">
    <property type="protein sequence ID" value="TFB23810.1"/>
    <property type="molecule type" value="Genomic_DNA"/>
</dbReference>
<accession>A0A4Y8ISA7</accession>
<dbReference type="InterPro" id="IPR016977">
    <property type="entry name" value="ComGF"/>
</dbReference>
<gene>
    <name evidence="2" type="ORF">E3U55_03080</name>
</gene>
<evidence type="ECO:0000313" key="3">
    <source>
        <dbReference type="Proteomes" id="UP000297975"/>
    </source>
</evidence>
<protein>
    <recommendedName>
        <fullName evidence="4">Competence protein ComGF</fullName>
    </recommendedName>
</protein>
<proteinExistence type="predicted"/>
<dbReference type="Pfam" id="PF15980">
    <property type="entry name" value="ComGF"/>
    <property type="match status" value="1"/>
</dbReference>
<dbReference type="RefSeq" id="WP_134338871.1">
    <property type="nucleotide sequence ID" value="NZ_SOPW01000003.1"/>
</dbReference>
<organism evidence="2 3">
    <name type="scientific">Filobacillus milosensis</name>
    <dbReference type="NCBI Taxonomy" id="94137"/>
    <lineage>
        <taxon>Bacteria</taxon>
        <taxon>Bacillati</taxon>
        <taxon>Bacillota</taxon>
        <taxon>Bacilli</taxon>
        <taxon>Bacillales</taxon>
        <taxon>Bacillaceae</taxon>
        <taxon>Filobacillus</taxon>
    </lineage>
</organism>
<sequence>MYLLRSQNGFTLLSTLLALSILISLTPMLLTLVKLVVQLDTPYTLSEMEMRQFHYFLAAEMNQAKDIEVQSNSIHINNFEGETATIDLYNKLIRRRVDYSGYEILLREVSEFKIQQYNNNLFTITIIRSDGHEYTKAYVY</sequence>
<dbReference type="OrthoDB" id="2361316at2"/>
<keyword evidence="3" id="KW-1185">Reference proteome</keyword>
<dbReference type="AlphaFoldDB" id="A0A4Y8ISA7"/>
<feature type="transmembrane region" description="Helical" evidence="1">
    <location>
        <begin position="12"/>
        <end position="37"/>
    </location>
</feature>
<name>A0A4Y8ISA7_9BACI</name>
<evidence type="ECO:0000256" key="1">
    <source>
        <dbReference type="SAM" id="Phobius"/>
    </source>
</evidence>
<reference evidence="2 3" key="1">
    <citation type="submission" date="2019-03" db="EMBL/GenBank/DDBJ databases">
        <authorList>
            <person name="He R.-H."/>
        </authorList>
    </citation>
    <scope>NUCLEOTIDE SEQUENCE [LARGE SCALE GENOMIC DNA]</scope>
    <source>
        <strain evidence="3">SH 714</strain>
    </source>
</reference>
<evidence type="ECO:0008006" key="4">
    <source>
        <dbReference type="Google" id="ProtNLM"/>
    </source>
</evidence>
<dbReference type="NCBIfam" id="NF041002">
    <property type="entry name" value="pilin_ComGF"/>
    <property type="match status" value="1"/>
</dbReference>
<keyword evidence="1" id="KW-0472">Membrane</keyword>
<comment type="caution">
    <text evidence="2">The sequence shown here is derived from an EMBL/GenBank/DDBJ whole genome shotgun (WGS) entry which is preliminary data.</text>
</comment>